<dbReference type="InterPro" id="IPR029016">
    <property type="entry name" value="GAF-like_dom_sf"/>
</dbReference>
<dbReference type="Gene3D" id="3.30.450.40">
    <property type="match status" value="1"/>
</dbReference>
<reference evidence="3" key="1">
    <citation type="submission" date="2017-02" db="EMBL/GenBank/DDBJ databases">
        <authorList>
            <person name="Dridi B."/>
        </authorList>
    </citation>
    <scope>NUCLEOTIDE SEQUENCE [LARGE SCALE GENOMIC DNA]</scope>
    <source>
        <strain evidence="3">B Co 03.10</strain>
    </source>
</reference>
<organism evidence="2 3">
    <name type="scientific">Brevibacterium yomogidense</name>
    <dbReference type="NCBI Taxonomy" id="946573"/>
    <lineage>
        <taxon>Bacteria</taxon>
        <taxon>Bacillati</taxon>
        <taxon>Actinomycetota</taxon>
        <taxon>Actinomycetes</taxon>
        <taxon>Micrococcales</taxon>
        <taxon>Brevibacteriaceae</taxon>
        <taxon>Brevibacterium</taxon>
    </lineage>
</organism>
<protein>
    <submittedName>
        <fullName evidence="2">GAF domain-containing protein / Signal transduction response regulator</fullName>
    </submittedName>
</protein>
<feature type="domain" description="GAF" evidence="1">
    <location>
        <begin position="124"/>
        <end position="217"/>
    </location>
</feature>
<evidence type="ECO:0000313" key="3">
    <source>
        <dbReference type="Proteomes" id="UP000196581"/>
    </source>
</evidence>
<proteinExistence type="predicted"/>
<dbReference type="RefSeq" id="WP_087005038.1">
    <property type="nucleotide sequence ID" value="NZ_FWFF01000004.1"/>
</dbReference>
<gene>
    <name evidence="2" type="ORF">FM105_03860</name>
</gene>
<evidence type="ECO:0000259" key="1">
    <source>
        <dbReference type="Pfam" id="PF01590"/>
    </source>
</evidence>
<evidence type="ECO:0000313" key="2">
    <source>
        <dbReference type="EMBL" id="SLM93894.1"/>
    </source>
</evidence>
<dbReference type="EMBL" id="FWFF01000004">
    <property type="protein sequence ID" value="SLM93894.1"/>
    <property type="molecule type" value="Genomic_DNA"/>
</dbReference>
<accession>A0A1X6X4S4</accession>
<dbReference type="InterPro" id="IPR003018">
    <property type="entry name" value="GAF"/>
</dbReference>
<dbReference type="Proteomes" id="UP000196581">
    <property type="component" value="Unassembled WGS sequence"/>
</dbReference>
<keyword evidence="3" id="KW-1185">Reference proteome</keyword>
<name>A0A1X6X4S4_9MICO</name>
<dbReference type="Pfam" id="PF01590">
    <property type="entry name" value="GAF"/>
    <property type="match status" value="1"/>
</dbReference>
<sequence length="476" mass="50097">MKKASSSGAEYLAREYQREVTRAFGRLSARASETGLNTVRSIVTESWQRSLGALPPTGREAASMGIDPDELARLRSEGPLANALPIVRRLLIEPARDTGLVVAIGDAQGRLLWVEGDHSALRRSESMGFAVGADWSETGMGTSAPGIVVATGEPAAVVGEEHFSPSVREWSCTAVPLMDPHTRALLGVLDITGGSEAVSPLSLPLLTAAAAAIEAELAAQLPAPSPEATIAEAREALVVTGTSHAGDAGGAGFPVSGIRTAHAAQPEADAAGPVVRVTGPGAPALMSGGREQQIGLRHAEILTLLDWHDDGLTGPQLGEMVYTEVPEAATVRVEMHRLRRVLAEASAGSIELASRPYRLVSADGGERPPLTDARAARDALADGDVDRAVRLCRGEVLPPSSAPEAERIRSVLSAELREAVMQFADHDLLWTYLRRQDAQDDQDAWMLALQLLPADDIRRAAAVARLDAIEAELGAG</sequence>
<dbReference type="AlphaFoldDB" id="A0A1X6X4S4"/>